<sequence length="153" mass="18030">METWSPMRNLIDHEWRQFDSESCPEAFCGGYDEHRDESWKTSWDVGWHGLNREKLPLLHRTNRTGWLHLLPPQSEDSLPSMPGFLHQMHCLSLLREALHRDEFSYVGNTKLNRLAFEWHTNHCLLALDTIIRCKADISPILLEEIEQTWPANV</sequence>
<accession>A0A8H4PZG9</accession>
<dbReference type="PANTHER" id="PTHR33365">
    <property type="entry name" value="YALI0B05434P"/>
    <property type="match status" value="1"/>
</dbReference>
<evidence type="ECO:0000313" key="3">
    <source>
        <dbReference type="EMBL" id="KAF4513342.1"/>
    </source>
</evidence>
<protein>
    <submittedName>
        <fullName evidence="3">Uncharacterized protein</fullName>
    </submittedName>
</protein>
<proteinExistence type="inferred from homology"/>
<dbReference type="Proteomes" id="UP000557566">
    <property type="component" value="Unassembled WGS sequence"/>
</dbReference>
<dbReference type="AlphaFoldDB" id="A0A8H4PZG9"/>
<gene>
    <name evidence="3" type="ORF">G6O67_000621</name>
</gene>
<evidence type="ECO:0000313" key="4">
    <source>
        <dbReference type="Proteomes" id="UP000557566"/>
    </source>
</evidence>
<dbReference type="PANTHER" id="PTHR33365:SF4">
    <property type="entry name" value="CYCLOCHLOROTINE BIOSYNTHESIS PROTEIN O"/>
    <property type="match status" value="1"/>
</dbReference>
<evidence type="ECO:0000256" key="2">
    <source>
        <dbReference type="ARBA" id="ARBA00035112"/>
    </source>
</evidence>
<comment type="caution">
    <text evidence="3">The sequence shown here is derived from an EMBL/GenBank/DDBJ whole genome shotgun (WGS) entry which is preliminary data.</text>
</comment>
<keyword evidence="4" id="KW-1185">Reference proteome</keyword>
<dbReference type="GO" id="GO:0043386">
    <property type="term" value="P:mycotoxin biosynthetic process"/>
    <property type="evidence" value="ECO:0007669"/>
    <property type="project" value="InterPro"/>
</dbReference>
<comment type="similarity">
    <text evidence="2">Belongs to the ustYa family.</text>
</comment>
<dbReference type="InterPro" id="IPR021765">
    <property type="entry name" value="UstYa-like"/>
</dbReference>
<organism evidence="3 4">
    <name type="scientific">Ophiocordyceps sinensis</name>
    <dbReference type="NCBI Taxonomy" id="72228"/>
    <lineage>
        <taxon>Eukaryota</taxon>
        <taxon>Fungi</taxon>
        <taxon>Dikarya</taxon>
        <taxon>Ascomycota</taxon>
        <taxon>Pezizomycotina</taxon>
        <taxon>Sordariomycetes</taxon>
        <taxon>Hypocreomycetidae</taxon>
        <taxon>Hypocreales</taxon>
        <taxon>Ophiocordycipitaceae</taxon>
        <taxon>Ophiocordyceps</taxon>
    </lineage>
</organism>
<evidence type="ECO:0000256" key="1">
    <source>
        <dbReference type="ARBA" id="ARBA00004685"/>
    </source>
</evidence>
<comment type="pathway">
    <text evidence="1">Mycotoxin biosynthesis.</text>
</comment>
<dbReference type="Pfam" id="PF11807">
    <property type="entry name" value="UstYa"/>
    <property type="match status" value="1"/>
</dbReference>
<dbReference type="EMBL" id="JAAVMX010000001">
    <property type="protein sequence ID" value="KAF4513342.1"/>
    <property type="molecule type" value="Genomic_DNA"/>
</dbReference>
<name>A0A8H4PZG9_9HYPO</name>
<reference evidence="3 4" key="1">
    <citation type="journal article" date="2020" name="Genome Biol. Evol.">
        <title>A new high-quality draft genome assembly of the Chinese cordyceps Ophiocordyceps sinensis.</title>
        <authorList>
            <person name="Shu R."/>
            <person name="Zhang J."/>
            <person name="Meng Q."/>
            <person name="Zhang H."/>
            <person name="Zhou G."/>
            <person name="Li M."/>
            <person name="Wu P."/>
            <person name="Zhao Y."/>
            <person name="Chen C."/>
            <person name="Qin Q."/>
        </authorList>
    </citation>
    <scope>NUCLEOTIDE SEQUENCE [LARGE SCALE GENOMIC DNA]</scope>
    <source>
        <strain evidence="3 4">IOZ07</strain>
    </source>
</reference>